<dbReference type="PANTHER" id="PTHR47331">
    <property type="entry name" value="PHD-TYPE DOMAIN-CONTAINING PROTEIN"/>
    <property type="match status" value="1"/>
</dbReference>
<dbReference type="EMBL" id="JAFNEN010000669">
    <property type="protein sequence ID" value="KAG8178760.1"/>
    <property type="molecule type" value="Genomic_DNA"/>
</dbReference>
<reference evidence="1 2" key="1">
    <citation type="journal article" date="2022" name="Nat. Ecol. Evol.">
        <title>A masculinizing supergene underlies an exaggerated male reproductive morph in a spider.</title>
        <authorList>
            <person name="Hendrickx F."/>
            <person name="De Corte Z."/>
            <person name="Sonet G."/>
            <person name="Van Belleghem S.M."/>
            <person name="Kostlbacher S."/>
            <person name="Vangestel C."/>
        </authorList>
    </citation>
    <scope>NUCLEOTIDE SEQUENCE [LARGE SCALE GENOMIC DNA]</scope>
    <source>
        <strain evidence="1">W744_W776</strain>
    </source>
</reference>
<dbReference type="PANTHER" id="PTHR47331:SF1">
    <property type="entry name" value="GAG-LIKE PROTEIN"/>
    <property type="match status" value="1"/>
</dbReference>
<organism evidence="1 2">
    <name type="scientific">Oedothorax gibbosus</name>
    <dbReference type="NCBI Taxonomy" id="931172"/>
    <lineage>
        <taxon>Eukaryota</taxon>
        <taxon>Metazoa</taxon>
        <taxon>Ecdysozoa</taxon>
        <taxon>Arthropoda</taxon>
        <taxon>Chelicerata</taxon>
        <taxon>Arachnida</taxon>
        <taxon>Araneae</taxon>
        <taxon>Araneomorphae</taxon>
        <taxon>Entelegynae</taxon>
        <taxon>Araneoidea</taxon>
        <taxon>Linyphiidae</taxon>
        <taxon>Erigoninae</taxon>
        <taxon>Oedothorax</taxon>
    </lineage>
</organism>
<dbReference type="AlphaFoldDB" id="A0AAV6U5A5"/>
<evidence type="ECO:0008006" key="3">
    <source>
        <dbReference type="Google" id="ProtNLM"/>
    </source>
</evidence>
<protein>
    <recommendedName>
        <fullName evidence="3">Peptidase aspartic putative domain-containing protein</fullName>
    </recommendedName>
</protein>
<dbReference type="Proteomes" id="UP000827092">
    <property type="component" value="Unassembled WGS sequence"/>
</dbReference>
<keyword evidence="2" id="KW-1185">Reference proteome</keyword>
<comment type="caution">
    <text evidence="1">The sequence shown here is derived from an EMBL/GenBank/DDBJ whole genome shotgun (WGS) entry which is preliminary data.</text>
</comment>
<proteinExistence type="predicted"/>
<sequence>MDAVEFVPGSVNEPTSVPQQTLTNVSSCVSHQSASIQVLLCTAIVKVFDSSNQFQQCRVLLDPGSQACFVTESCFNRLGLARTRARVEISCLGSSSAHTNGVTNLKFTPHFKESPEFVTSAFIINKIIGDLPHFSLPSDTDAPFRNLKLADPNFFQSGPIDILLVVSIALPMLKGEFLKTTKDGPFAVRSDLGWIISGNVSTEMSDSSPIHVNHLQVSAEELLGNFCKLDEVPTANLLTKEVQATEDHFIATHSRGEDRRYTVKLPCHTSPALLGDSLQTAMRRFQSLKRSLVSRPEVYERYRGFIHEHLELQHMKKNLAVGSHLSPTESLRYKKLCLTYSGTMFQELITQLTAVTEVSNLQSSYHATSGFRVPAFYVNLPLKFS</sequence>
<evidence type="ECO:0000313" key="2">
    <source>
        <dbReference type="Proteomes" id="UP000827092"/>
    </source>
</evidence>
<accession>A0AAV6U5A5</accession>
<name>A0AAV6U5A5_9ARAC</name>
<gene>
    <name evidence="1" type="ORF">JTE90_006603</name>
</gene>
<evidence type="ECO:0000313" key="1">
    <source>
        <dbReference type="EMBL" id="KAG8178760.1"/>
    </source>
</evidence>